<feature type="domain" description="PA14" evidence="11">
    <location>
        <begin position="402"/>
        <end position="562"/>
    </location>
</feature>
<reference evidence="12 13" key="1">
    <citation type="submission" date="2022-12" db="EMBL/GenBank/DDBJ databases">
        <title>Genomic features and morphological characterization of a novel Knufia sp. strain isolated from spacecraft assembly facility.</title>
        <authorList>
            <person name="Teixeira M."/>
            <person name="Chander A.M."/>
            <person name="Stajich J.E."/>
            <person name="Venkateswaran K."/>
        </authorList>
    </citation>
    <scope>NUCLEOTIDE SEQUENCE [LARGE SCALE GENOMIC DNA]</scope>
    <source>
        <strain evidence="12 13">FJI-L2-BK-P2</strain>
    </source>
</reference>
<dbReference type="Gene3D" id="2.60.120.260">
    <property type="entry name" value="Galactose-binding domain-like"/>
    <property type="match status" value="1"/>
</dbReference>
<comment type="pathway">
    <text evidence="2 10">Glycan metabolism; cellulose degradation.</text>
</comment>
<dbReference type="InterPro" id="IPR013783">
    <property type="entry name" value="Ig-like_fold"/>
</dbReference>
<keyword evidence="5" id="KW-0136">Cellulose degradation</keyword>
<dbReference type="Gene3D" id="3.40.50.1700">
    <property type="entry name" value="Glycoside hydrolase family 3 C-terminal domain"/>
    <property type="match status" value="1"/>
</dbReference>
<evidence type="ECO:0000259" key="11">
    <source>
        <dbReference type="PROSITE" id="PS51820"/>
    </source>
</evidence>
<dbReference type="InterPro" id="IPR017853">
    <property type="entry name" value="GH"/>
</dbReference>
<dbReference type="InterPro" id="IPR011658">
    <property type="entry name" value="PA14_dom"/>
</dbReference>
<dbReference type="InterPro" id="IPR019800">
    <property type="entry name" value="Glyco_hydro_3_AS"/>
</dbReference>
<accession>A0AAN8F1B3</accession>
<evidence type="ECO:0000256" key="4">
    <source>
        <dbReference type="ARBA" id="ARBA00022801"/>
    </source>
</evidence>
<dbReference type="Gene3D" id="2.60.40.10">
    <property type="entry name" value="Immunoglobulins"/>
    <property type="match status" value="1"/>
</dbReference>
<dbReference type="Pfam" id="PF07691">
    <property type="entry name" value="PA14"/>
    <property type="match status" value="1"/>
</dbReference>
<comment type="similarity">
    <text evidence="3 10">Belongs to the glycosyl hydrolase 3 family.</text>
</comment>
<dbReference type="Pfam" id="PF01915">
    <property type="entry name" value="Glyco_hydro_3_C"/>
    <property type="match status" value="1"/>
</dbReference>
<keyword evidence="6" id="KW-0325">Glycoprotein</keyword>
<dbReference type="Gene3D" id="3.20.20.300">
    <property type="entry name" value="Glycoside hydrolase, family 3, N-terminal domain"/>
    <property type="match status" value="1"/>
</dbReference>
<evidence type="ECO:0000256" key="7">
    <source>
        <dbReference type="ARBA" id="ARBA00023277"/>
    </source>
</evidence>
<evidence type="ECO:0000256" key="3">
    <source>
        <dbReference type="ARBA" id="ARBA00005336"/>
    </source>
</evidence>
<dbReference type="InterPro" id="IPR002772">
    <property type="entry name" value="Glyco_hydro_3_C"/>
</dbReference>
<keyword evidence="7 10" id="KW-0119">Carbohydrate metabolism</keyword>
<evidence type="ECO:0000256" key="5">
    <source>
        <dbReference type="ARBA" id="ARBA00023001"/>
    </source>
</evidence>
<evidence type="ECO:0000256" key="6">
    <source>
        <dbReference type="ARBA" id="ARBA00023180"/>
    </source>
</evidence>
<dbReference type="InterPro" id="IPR037524">
    <property type="entry name" value="PA14/GLEYA"/>
</dbReference>
<dbReference type="EMBL" id="JAKLMC020000035">
    <property type="protein sequence ID" value="KAK5949511.1"/>
    <property type="molecule type" value="Genomic_DNA"/>
</dbReference>
<comment type="caution">
    <text evidence="12">The sequence shown here is derived from an EMBL/GenBank/DDBJ whole genome shotgun (WGS) entry which is preliminary data.</text>
</comment>
<keyword evidence="8 10" id="KW-0326">Glycosidase</keyword>
<evidence type="ECO:0000313" key="13">
    <source>
        <dbReference type="Proteomes" id="UP001316803"/>
    </source>
</evidence>
<dbReference type="AlphaFoldDB" id="A0AAN8F1B3"/>
<dbReference type="EC" id="3.2.1.21" evidence="10"/>
<organism evidence="12 13">
    <name type="scientific">Knufia fluminis</name>
    <dbReference type="NCBI Taxonomy" id="191047"/>
    <lineage>
        <taxon>Eukaryota</taxon>
        <taxon>Fungi</taxon>
        <taxon>Dikarya</taxon>
        <taxon>Ascomycota</taxon>
        <taxon>Pezizomycotina</taxon>
        <taxon>Eurotiomycetes</taxon>
        <taxon>Chaetothyriomycetidae</taxon>
        <taxon>Chaetothyriales</taxon>
        <taxon>Trichomeriaceae</taxon>
        <taxon>Knufia</taxon>
    </lineage>
</organism>
<dbReference type="InterPro" id="IPR036881">
    <property type="entry name" value="Glyco_hydro_3_C_sf"/>
</dbReference>
<dbReference type="InterPro" id="IPR001764">
    <property type="entry name" value="Glyco_hydro_3_N"/>
</dbReference>
<dbReference type="FunFam" id="3.20.20.300:FF:000006">
    <property type="entry name" value="Beta-glucosidase H"/>
    <property type="match status" value="1"/>
</dbReference>
<dbReference type="SMART" id="SM01217">
    <property type="entry name" value="Fn3_like"/>
    <property type="match status" value="1"/>
</dbReference>
<dbReference type="PANTHER" id="PTHR42715">
    <property type="entry name" value="BETA-GLUCOSIDASE"/>
    <property type="match status" value="1"/>
</dbReference>
<keyword evidence="13" id="KW-1185">Reference proteome</keyword>
<protein>
    <recommendedName>
        <fullName evidence="10">beta-glucosidase</fullName>
        <ecNumber evidence="10">3.2.1.21</ecNumber>
    </recommendedName>
</protein>
<dbReference type="SUPFAM" id="SSF51445">
    <property type="entry name" value="(Trans)glycosidases"/>
    <property type="match status" value="1"/>
</dbReference>
<dbReference type="Proteomes" id="UP001316803">
    <property type="component" value="Unassembled WGS sequence"/>
</dbReference>
<evidence type="ECO:0000256" key="2">
    <source>
        <dbReference type="ARBA" id="ARBA00004987"/>
    </source>
</evidence>
<evidence type="ECO:0000313" key="12">
    <source>
        <dbReference type="EMBL" id="KAK5949511.1"/>
    </source>
</evidence>
<dbReference type="Pfam" id="PF00933">
    <property type="entry name" value="Glyco_hydro_3"/>
    <property type="match status" value="1"/>
</dbReference>
<dbReference type="InterPro" id="IPR050288">
    <property type="entry name" value="Cellulose_deg_GH3"/>
</dbReference>
<dbReference type="SUPFAM" id="SSF52279">
    <property type="entry name" value="Beta-D-glucan exohydrolase, C-terminal domain"/>
    <property type="match status" value="1"/>
</dbReference>
<dbReference type="GO" id="GO:0008422">
    <property type="term" value="F:beta-glucosidase activity"/>
    <property type="evidence" value="ECO:0007669"/>
    <property type="project" value="UniProtKB-EC"/>
</dbReference>
<dbReference type="PRINTS" id="PR00133">
    <property type="entry name" value="GLHYDRLASE3"/>
</dbReference>
<name>A0AAN8F1B3_9EURO</name>
<evidence type="ECO:0000256" key="9">
    <source>
        <dbReference type="ARBA" id="ARBA00023326"/>
    </source>
</evidence>
<dbReference type="GO" id="GO:0030245">
    <property type="term" value="P:cellulose catabolic process"/>
    <property type="evidence" value="ECO:0007669"/>
    <property type="project" value="UniProtKB-KW"/>
</dbReference>
<dbReference type="FunFam" id="2.60.40.10:FF:000495">
    <property type="entry name" value="Periplasmic beta-glucosidase"/>
    <property type="match status" value="1"/>
</dbReference>
<dbReference type="PROSITE" id="PS00775">
    <property type="entry name" value="GLYCOSYL_HYDROL_F3"/>
    <property type="match status" value="1"/>
</dbReference>
<gene>
    <name evidence="12" type="primary">BGL1</name>
    <name evidence="12" type="ORF">OHC33_009504</name>
</gene>
<evidence type="ECO:0000256" key="10">
    <source>
        <dbReference type="RuleBase" id="RU361161"/>
    </source>
</evidence>
<dbReference type="InterPro" id="IPR036962">
    <property type="entry name" value="Glyco_hydro_3_N_sf"/>
</dbReference>
<proteinExistence type="inferred from homology"/>
<keyword evidence="4 10" id="KW-0378">Hydrolase</keyword>
<dbReference type="SMART" id="SM00758">
    <property type="entry name" value="PA14"/>
    <property type="match status" value="1"/>
</dbReference>
<dbReference type="PROSITE" id="PS51820">
    <property type="entry name" value="PA14"/>
    <property type="match status" value="1"/>
</dbReference>
<dbReference type="InterPro" id="IPR026891">
    <property type="entry name" value="Fn3-like"/>
</dbReference>
<evidence type="ECO:0000256" key="8">
    <source>
        <dbReference type="ARBA" id="ARBA00023295"/>
    </source>
</evidence>
<keyword evidence="9 10" id="KW-0624">Polysaccharide degradation</keyword>
<evidence type="ECO:0000256" key="1">
    <source>
        <dbReference type="ARBA" id="ARBA00000448"/>
    </source>
</evidence>
<comment type="catalytic activity">
    <reaction evidence="1 10">
        <text>Hydrolysis of terminal, non-reducing beta-D-glucosyl residues with release of beta-D-glucose.</text>
        <dbReference type="EC" id="3.2.1.21"/>
    </reaction>
</comment>
<dbReference type="PANTHER" id="PTHR42715:SF27">
    <property type="entry name" value="BETA-GLUCOSIDASE-RELATED"/>
    <property type="match status" value="1"/>
</dbReference>
<sequence length="840" mass="91637">MDSEPKTTHKDFDVEDVLGKLNIDEKISLLSGTDFWHTASVPRLGVPAIRLSDGPNGVRGTKFFNGVPAACLPCGTGLAATWDIELIQKGGHLQGKEAVAKGASVILGPTTNMQRSPLGGRGFESFSEDPVLAGKMTAATIKGIQSTGVGATPKHYVCNDQEDQRMSVNSIITERALREIYLMPFQIAQKDADPWCYMTAYNQVNGTHVSESPRLIGDVLRKEWGFDGMVMSDWFGTYSSTESVKAGLDLEMPGPSYVRGKLINQALGCGKLREYDVDNCVREVLKLVKKVLPLGIPENAPEHTVDSPETAALLRQISSNSIVLMKNDKNVLPFKKEKATAVIGPNADFAAFSGGGSASLLPYYAITPLQGVKDAAKDVKYTLGAPGWKKLPLLTRMSKTKDNKHGLTMNVYLDPPSDKSRECIDTVHVNDSNCFLVDYKHPKLTSFLYYTTFDGEITPSQTAEYEFSLSVAGTAKLYVDGKLLIDNATHQTPGDSFFGTGTRDEISTMKLEKDNTYAVHIDFATLPTITFKVPGTTAFGAGGVRIGCERVIDYKVELDCAVELAKSVDQVILCAGLNSDWESEGYDRTTMHLPPGSDDLIKAITAANPNTAVVIQSGTPVTMPWYHSTPSVLQAWYGGNETGNAIADVLFGDVNPSGKLPLSFPLRNEDNPAFLNYKSERNRALYGEDVYIGYRFYEKAKRDVLAPFGHGLSYTTFEMSDLKLNVDDTAGEMSVTVNVKNTGSHPGAEVIQVYVSQHTPSINRPPKELKGFTKVHLKKGESATATVKLSKKYATSFWDEGRDSWVSEKGKYTVLVGSSSADTPLSGEFEVGKTMWWRGL</sequence>
<dbReference type="Pfam" id="PF14310">
    <property type="entry name" value="Fn3-like"/>
    <property type="match status" value="1"/>
</dbReference>